<dbReference type="InterPro" id="IPR023997">
    <property type="entry name" value="TonB-dep_OMP_SusC/RagA_CS"/>
</dbReference>
<protein>
    <submittedName>
        <fullName evidence="12">SusC/RagA family TonB-linked outer membrane protein</fullName>
    </submittedName>
</protein>
<dbReference type="OrthoDB" id="9768177at2"/>
<evidence type="ECO:0000259" key="10">
    <source>
        <dbReference type="Pfam" id="PF00593"/>
    </source>
</evidence>
<evidence type="ECO:0000256" key="2">
    <source>
        <dbReference type="ARBA" id="ARBA00022448"/>
    </source>
</evidence>
<evidence type="ECO:0000256" key="5">
    <source>
        <dbReference type="ARBA" id="ARBA00023077"/>
    </source>
</evidence>
<feature type="domain" description="TonB-dependent receptor-like beta-barrel" evidence="10">
    <location>
        <begin position="420"/>
        <end position="988"/>
    </location>
</feature>
<keyword evidence="5 9" id="KW-0798">TonB box</keyword>
<evidence type="ECO:0000256" key="9">
    <source>
        <dbReference type="RuleBase" id="RU003357"/>
    </source>
</evidence>
<evidence type="ECO:0000256" key="8">
    <source>
        <dbReference type="PROSITE-ProRule" id="PRU01360"/>
    </source>
</evidence>
<dbReference type="EMBL" id="CP020918">
    <property type="protein sequence ID" value="AWG22029.1"/>
    <property type="molecule type" value="Genomic_DNA"/>
</dbReference>
<dbReference type="Gene3D" id="2.170.130.10">
    <property type="entry name" value="TonB-dependent receptor, plug domain"/>
    <property type="match status" value="1"/>
</dbReference>
<dbReference type="InterPro" id="IPR039426">
    <property type="entry name" value="TonB-dep_rcpt-like"/>
</dbReference>
<evidence type="ECO:0000259" key="11">
    <source>
        <dbReference type="Pfam" id="PF07715"/>
    </source>
</evidence>
<dbReference type="GO" id="GO:0009279">
    <property type="term" value="C:cell outer membrane"/>
    <property type="evidence" value="ECO:0007669"/>
    <property type="project" value="UniProtKB-SubCell"/>
</dbReference>
<dbReference type="Pfam" id="PF00593">
    <property type="entry name" value="TonB_dep_Rec_b-barrel"/>
    <property type="match status" value="1"/>
</dbReference>
<dbReference type="InterPro" id="IPR008969">
    <property type="entry name" value="CarboxyPept-like_regulatory"/>
</dbReference>
<dbReference type="NCBIfam" id="TIGR04057">
    <property type="entry name" value="SusC_RagA_signa"/>
    <property type="match status" value="1"/>
</dbReference>
<evidence type="ECO:0000256" key="4">
    <source>
        <dbReference type="ARBA" id="ARBA00022692"/>
    </source>
</evidence>
<keyword evidence="13" id="KW-1185">Reference proteome</keyword>
<evidence type="ECO:0000313" key="13">
    <source>
        <dbReference type="Proteomes" id="UP000244527"/>
    </source>
</evidence>
<evidence type="ECO:0000313" key="12">
    <source>
        <dbReference type="EMBL" id="AWG22029.1"/>
    </source>
</evidence>
<dbReference type="InterPro" id="IPR037066">
    <property type="entry name" value="Plug_dom_sf"/>
</dbReference>
<dbReference type="Gene3D" id="2.40.170.20">
    <property type="entry name" value="TonB-dependent receptor, beta-barrel domain"/>
    <property type="match status" value="1"/>
</dbReference>
<dbReference type="Pfam" id="PF07715">
    <property type="entry name" value="Plug"/>
    <property type="match status" value="1"/>
</dbReference>
<keyword evidence="4 8" id="KW-0812">Transmembrane</keyword>
<dbReference type="Pfam" id="PF13715">
    <property type="entry name" value="CarbopepD_reg_2"/>
    <property type="match status" value="1"/>
</dbReference>
<dbReference type="PROSITE" id="PS52016">
    <property type="entry name" value="TONB_DEPENDENT_REC_3"/>
    <property type="match status" value="1"/>
</dbReference>
<comment type="subcellular location">
    <subcellularLocation>
        <location evidence="1 8">Cell outer membrane</location>
        <topology evidence="1 8">Multi-pass membrane protein</topology>
    </subcellularLocation>
</comment>
<reference evidence="12 13" key="1">
    <citation type="submission" date="2017-04" db="EMBL/GenBank/DDBJ databases">
        <title>Compelte genome sequence of WV33.</title>
        <authorList>
            <person name="Lee P.C."/>
        </authorList>
    </citation>
    <scope>NUCLEOTIDE SEQUENCE [LARGE SCALE GENOMIC DNA]</scope>
    <source>
        <strain evidence="12 13">WV33</strain>
    </source>
</reference>
<sequence>MKKQLIQKLLFLLVILWGNVFFAQIVKGKVTSAGATLPGVSVLVEGTTNGTITDLDGAFILNKVAPKASLIFSYVGFKNVSMKAAPTMNVVMTSDSQNLEEVVVIGYGTSRKKDVTGAISSIKASEIQDKPFTSIDQALIGKAAGVNVTQNSGTPGGGISVQIRGITSINGNEPLYVIDGTPVFADKNNDSFSFSALGGGNGQTKNSALSSLNIADIESIDILKDASATAIYGANGANGVVLITTKKGKKGKSTVVYETYMGIQKANNFVSVLNLPQYAQYQANIYKLNGEPVPFQYQAPELLGNGTDWQQALFRSAPMYSHQLAFSGEKDGTRYYTSLNYFNQEGIVLNSDFDRLSLRLNVDSNVKSWLKIGNNMSISKSSQKVVRNDDRGGLVMNALRQSPELPVRASDGSFAGPTTGLGSSANEATNPIALSEYNNATTNRYKINGNMFADFTLTKGLVFRTEVGYDLNFSKSSTFAPKYTLGNVSELLNKSFKQQDQSFYWNVKNYMTYNKRLNDKHNFTVLLGQEAQESRYEYLSGYRTGEFLNTSFTNLDIGDIDTALNGNGSGRWSMNSYISRLNYSFSDRYSFSASLRADASSNFGPNNKWGYFPAFSGGWTVSNEKFFEPLVNTVNYMKFRIGYGSVGNQNIPANRYQTILTLLSSPFGGVSPTIDNLGNPDIKWESLKSLNTGVEFGLLNNRLKVDFDYYVKKSSDFLTQQINDESNQSALNFYLNTGEIVTKGVDLTINTRNIVAKDFSWDTTIIFSKYNNELTKFQGVGKSLLGKVQFDLYTITRTTEGQPVGQFYGYVTDGLYRNAAELAAGPIQEAGTAVGDIRFKDLNGDGKIDSKDQAALGSAIPDFTYSMTNTFKYKNFNFSFVLQGSQGNEIYNFTRHYIDGIYPGFGDRYSNVSTQVLNAFQVGVNENTNEPRVTLNDPNGNGRISNRFVEDGSYLRIQNVSLGYDLPSKIFDKSIFTKARIYVNVQNLYTFTKYSGFDPALGNLNQNVTLSGIDLGRYPVPRTTSIGVNLEF</sequence>
<dbReference type="SUPFAM" id="SSF56935">
    <property type="entry name" value="Porins"/>
    <property type="match status" value="1"/>
</dbReference>
<feature type="domain" description="TonB-dependent receptor plug" evidence="11">
    <location>
        <begin position="112"/>
        <end position="240"/>
    </location>
</feature>
<organism evidence="12 13">
    <name type="scientific">Flavobacterium faecale</name>
    <dbReference type="NCBI Taxonomy" id="1355330"/>
    <lineage>
        <taxon>Bacteria</taxon>
        <taxon>Pseudomonadati</taxon>
        <taxon>Bacteroidota</taxon>
        <taxon>Flavobacteriia</taxon>
        <taxon>Flavobacteriales</taxon>
        <taxon>Flavobacteriaceae</taxon>
        <taxon>Flavobacterium</taxon>
    </lineage>
</organism>
<keyword evidence="7 8" id="KW-0998">Cell outer membrane</keyword>
<accession>A0A2S1LE67</accession>
<dbReference type="NCBIfam" id="TIGR04056">
    <property type="entry name" value="OMP_RagA_SusC"/>
    <property type="match status" value="1"/>
</dbReference>
<dbReference type="Proteomes" id="UP000244527">
    <property type="component" value="Chromosome"/>
</dbReference>
<gene>
    <name evidence="12" type="ORF">FFWV33_11130</name>
</gene>
<dbReference type="SUPFAM" id="SSF49464">
    <property type="entry name" value="Carboxypeptidase regulatory domain-like"/>
    <property type="match status" value="1"/>
</dbReference>
<keyword evidence="2 8" id="KW-0813">Transport</keyword>
<dbReference type="InterPro" id="IPR036942">
    <property type="entry name" value="Beta-barrel_TonB_sf"/>
</dbReference>
<evidence type="ECO:0000256" key="7">
    <source>
        <dbReference type="ARBA" id="ARBA00023237"/>
    </source>
</evidence>
<name>A0A2S1LE67_9FLAO</name>
<comment type="similarity">
    <text evidence="8 9">Belongs to the TonB-dependent receptor family.</text>
</comment>
<evidence type="ECO:0000256" key="3">
    <source>
        <dbReference type="ARBA" id="ARBA00022452"/>
    </source>
</evidence>
<dbReference type="InterPro" id="IPR012910">
    <property type="entry name" value="Plug_dom"/>
</dbReference>
<proteinExistence type="inferred from homology"/>
<evidence type="ECO:0000256" key="6">
    <source>
        <dbReference type="ARBA" id="ARBA00023136"/>
    </source>
</evidence>
<evidence type="ECO:0000256" key="1">
    <source>
        <dbReference type="ARBA" id="ARBA00004571"/>
    </source>
</evidence>
<dbReference type="InterPro" id="IPR023996">
    <property type="entry name" value="TonB-dep_OMP_SusC/RagA"/>
</dbReference>
<dbReference type="RefSeq" id="WP_108740960.1">
    <property type="nucleotide sequence ID" value="NZ_CP020918.1"/>
</dbReference>
<dbReference type="AlphaFoldDB" id="A0A2S1LE67"/>
<keyword evidence="6 8" id="KW-0472">Membrane</keyword>
<keyword evidence="3 8" id="KW-1134">Transmembrane beta strand</keyword>
<dbReference type="KEGG" id="ffa:FFWV33_11130"/>
<dbReference type="InterPro" id="IPR000531">
    <property type="entry name" value="Beta-barrel_TonB"/>
</dbReference>